<dbReference type="RefSeq" id="WP_191156314.1">
    <property type="nucleotide sequence ID" value="NZ_JACWUN010000011.1"/>
</dbReference>
<protein>
    <submittedName>
        <fullName evidence="1">YncE family protein</fullName>
    </submittedName>
</protein>
<name>A0A8J6QNQ4_9BACT</name>
<dbReference type="AlphaFoldDB" id="A0A8J6QNQ4"/>
<dbReference type="InterPro" id="IPR051200">
    <property type="entry name" value="Host-pathogen_enzymatic-act"/>
</dbReference>
<gene>
    <name evidence="1" type="ORF">ICT70_10435</name>
</gene>
<organism evidence="1 2">
    <name type="scientific">Pelovirga terrestris</name>
    <dbReference type="NCBI Taxonomy" id="2771352"/>
    <lineage>
        <taxon>Bacteria</taxon>
        <taxon>Pseudomonadati</taxon>
        <taxon>Thermodesulfobacteriota</taxon>
        <taxon>Desulfuromonadia</taxon>
        <taxon>Geobacterales</taxon>
        <taxon>Geobacteraceae</taxon>
        <taxon>Pelovirga</taxon>
    </lineage>
</organism>
<dbReference type="SUPFAM" id="SSF51004">
    <property type="entry name" value="C-terminal (heme d1) domain of cytochrome cd1-nitrite reductase"/>
    <property type="match status" value="1"/>
</dbReference>
<sequence>MLSGSVFSPQDLPRTSVFLALRHEFSPQIRVDLSDLEILADGVWLPLLNEPVLLDAQQIAGGQVHLGGSSLPAGRYSLLRLQIDQIWTPDGVGAWQPRLNQQMEIEIPLTAALMLDHNDSKSLFVTWDAAATLALKTDAGDFSAAPAQGELPVDVLYVSCPDINTVFVVRTDNNRVIDSFGIAGGPTRLALDGDRLYVLASRQRELLMIELSSYRVIDRFPFPLNDEPGVMVLDRLGRTAYLLDHRSGYLSRVDLVSGSLVARVSLGYQPADLIYLEEQNLLAVSLGLAQRVLLLDPTSLRVQGTLSTGAGPAGLAMLEQRLYVAEQGSSAVAVFDLQRRAPLERLLVGIEPTQIIATDHQLYVAHPADGTLAVLVPGQLSIAREIRELGTPAEMAYGPRYRQLYVLDALRGGVTVIDTNADLLSTRIPLGAIPADLVVTP</sequence>
<dbReference type="InterPro" id="IPR015943">
    <property type="entry name" value="WD40/YVTN_repeat-like_dom_sf"/>
</dbReference>
<evidence type="ECO:0000313" key="2">
    <source>
        <dbReference type="Proteomes" id="UP000632828"/>
    </source>
</evidence>
<dbReference type="PANTHER" id="PTHR47197">
    <property type="entry name" value="PROTEIN NIRF"/>
    <property type="match status" value="1"/>
</dbReference>
<dbReference type="Proteomes" id="UP000632828">
    <property type="component" value="Unassembled WGS sequence"/>
</dbReference>
<dbReference type="PANTHER" id="PTHR47197:SF3">
    <property type="entry name" value="DIHYDRO-HEME D1 DEHYDROGENASE"/>
    <property type="match status" value="1"/>
</dbReference>
<proteinExistence type="predicted"/>
<dbReference type="InterPro" id="IPR011048">
    <property type="entry name" value="Haem_d1_sf"/>
</dbReference>
<dbReference type="Gene3D" id="2.130.10.10">
    <property type="entry name" value="YVTN repeat-like/Quinoprotein amine dehydrogenase"/>
    <property type="match status" value="1"/>
</dbReference>
<comment type="caution">
    <text evidence="1">The sequence shown here is derived from an EMBL/GenBank/DDBJ whole genome shotgun (WGS) entry which is preliminary data.</text>
</comment>
<dbReference type="EMBL" id="JACWUN010000011">
    <property type="protein sequence ID" value="MBD1401092.1"/>
    <property type="molecule type" value="Genomic_DNA"/>
</dbReference>
<reference evidence="1" key="1">
    <citation type="submission" date="2020-09" db="EMBL/GenBank/DDBJ databases">
        <title>Pelobacter alkaliphilus sp. nov., a novel anaerobic arsenate-reducing bacterium from terrestrial mud volcano.</title>
        <authorList>
            <person name="Khomyakova M.A."/>
            <person name="Merkel A.Y."/>
            <person name="Slobodkin A.I."/>
        </authorList>
    </citation>
    <scope>NUCLEOTIDE SEQUENCE</scope>
    <source>
        <strain evidence="1">M08fum</strain>
    </source>
</reference>
<accession>A0A8J6QNQ4</accession>
<evidence type="ECO:0000313" key="1">
    <source>
        <dbReference type="EMBL" id="MBD1401092.1"/>
    </source>
</evidence>
<keyword evidence="2" id="KW-1185">Reference proteome</keyword>